<dbReference type="EMBL" id="CP021056">
    <property type="protein sequence ID" value="QXE21848.1"/>
    <property type="molecule type" value="Genomic_DNA"/>
</dbReference>
<evidence type="ECO:0000313" key="1">
    <source>
        <dbReference type="EMBL" id="QXE21848.1"/>
    </source>
</evidence>
<sequence length="387" mass="44249">MLNIFYSWQSDSPSSSNRSLIKNALNKAIKSLNKNSEDIKIEMRIDTATDNLSGSPDIAASIFEKISNSHIFICDATIINPLSPLEKIALPFYQKNKRLTPNPNVLIELGFAASYLGWDKIICVVNTSQSRLEDLPFDIRGRRMCQYKYPDKLKSEKSKIQDNLANHIKSQLMDIISRMDNIKSPDLITSILSNKFIECTNYLGVFLNYFLENKLGHKKAEDVVNESICTVSQNFDLSAIEEIVKIFENKDINELSNAVTESGKNLSWKEFMITAFKRISSECENLLSKYGSSGNPELIVKLERIKDISVNMINFINSNDSQYMREIYSEEVRRKVFATSWLKPYFLEVIETRILAIKYLESSEIKVKSQPKVLPGENLKTNPNSQY</sequence>
<evidence type="ECO:0008006" key="3">
    <source>
        <dbReference type="Google" id="ProtNLM"/>
    </source>
</evidence>
<keyword evidence="2" id="KW-1185">Reference proteome</keyword>
<reference evidence="1" key="1">
    <citation type="submission" date="2017-04" db="EMBL/GenBank/DDBJ databases">
        <title>Genome deletions in a multicellular cyanobacterial endosymbiont for morphological adaptation in marine diatoms.</title>
        <authorList>
            <person name="Wang Y."/>
            <person name="Gao H."/>
            <person name="Li R."/>
            <person name="Xu X."/>
        </authorList>
    </citation>
    <scope>NUCLEOTIDE SEQUENCE</scope>
    <source>
        <strain evidence="1">FACHB 800</strain>
    </source>
</reference>
<protein>
    <recommendedName>
        <fullName evidence="3">CD-NTase-associated protein 12/Pycsar effector protein TIR domain-containing protein</fullName>
    </recommendedName>
</protein>
<dbReference type="RefSeq" id="WP_190601033.1">
    <property type="nucleotide sequence ID" value="NZ_CP021056.1"/>
</dbReference>
<dbReference type="AlphaFoldDB" id="A0A975T5J9"/>
<organism evidence="1 2">
    <name type="scientific">Richelia sinica FACHB-800</name>
    <dbReference type="NCBI Taxonomy" id="1357546"/>
    <lineage>
        <taxon>Bacteria</taxon>
        <taxon>Bacillati</taxon>
        <taxon>Cyanobacteriota</taxon>
        <taxon>Cyanophyceae</taxon>
        <taxon>Nostocales</taxon>
        <taxon>Nostocaceae</taxon>
        <taxon>Richelia</taxon>
    </lineage>
</organism>
<accession>A0A975T5J9</accession>
<dbReference type="KEGG" id="rsin:B6N60_00526"/>
<gene>
    <name evidence="1" type="ORF">B6N60_00526</name>
</gene>
<dbReference type="Proteomes" id="UP000683511">
    <property type="component" value="Chromosome"/>
</dbReference>
<proteinExistence type="predicted"/>
<name>A0A975T5J9_9NOST</name>
<evidence type="ECO:0000313" key="2">
    <source>
        <dbReference type="Proteomes" id="UP000683511"/>
    </source>
</evidence>